<dbReference type="AlphaFoldDB" id="N8W9N1"/>
<feature type="region of interest" description="Disordered" evidence="1">
    <location>
        <begin position="1"/>
        <end position="32"/>
    </location>
</feature>
<organism evidence="2 3">
    <name type="scientific">Acinetobacter vivianii</name>
    <dbReference type="NCBI Taxonomy" id="1776742"/>
    <lineage>
        <taxon>Bacteria</taxon>
        <taxon>Pseudomonadati</taxon>
        <taxon>Pseudomonadota</taxon>
        <taxon>Gammaproteobacteria</taxon>
        <taxon>Moraxellales</taxon>
        <taxon>Moraxellaceae</taxon>
        <taxon>Acinetobacter</taxon>
    </lineage>
</organism>
<reference evidence="2 3" key="1">
    <citation type="submission" date="2013-02" db="EMBL/GenBank/DDBJ databases">
        <title>The Genome Sequence of Acinetobacter sp. NIPH 758.</title>
        <authorList>
            <consortium name="The Broad Institute Genome Sequencing Platform"/>
            <consortium name="The Broad Institute Genome Sequencing Center for Infectious Disease"/>
            <person name="Cerqueira G."/>
            <person name="Feldgarden M."/>
            <person name="Courvalin P."/>
            <person name="Perichon B."/>
            <person name="Grillot-Courvalin C."/>
            <person name="Clermont D."/>
            <person name="Rocha E."/>
            <person name="Yoon E.-J."/>
            <person name="Nemec A."/>
            <person name="Walker B."/>
            <person name="Young S.K."/>
            <person name="Zeng Q."/>
            <person name="Gargeya S."/>
            <person name="Fitzgerald M."/>
            <person name="Haas B."/>
            <person name="Abouelleil A."/>
            <person name="Alvarado L."/>
            <person name="Arachchi H.M."/>
            <person name="Berlin A.M."/>
            <person name="Chapman S.B."/>
            <person name="Dewar J."/>
            <person name="Goldberg J."/>
            <person name="Griggs A."/>
            <person name="Gujja S."/>
            <person name="Hansen M."/>
            <person name="Howarth C."/>
            <person name="Imamovic A."/>
            <person name="Larimer J."/>
            <person name="McCowan C."/>
            <person name="Murphy C."/>
            <person name="Neiman D."/>
            <person name="Pearson M."/>
            <person name="Priest M."/>
            <person name="Roberts A."/>
            <person name="Saif S."/>
            <person name="Shea T."/>
            <person name="Sisk P."/>
            <person name="Sykes S."/>
            <person name="Wortman J."/>
            <person name="Nusbaum C."/>
            <person name="Birren B."/>
        </authorList>
    </citation>
    <scope>NUCLEOTIDE SEQUENCE [LARGE SCALE GENOMIC DNA]</scope>
    <source>
        <strain evidence="2 3">NIPH 758</strain>
    </source>
</reference>
<name>N8W9N1_9GAMM</name>
<dbReference type="HOGENOM" id="CLU_221035_0_0_6"/>
<accession>N8W9N1</accession>
<dbReference type="EMBL" id="APPC01000018">
    <property type="protein sequence ID" value="ENU91614.1"/>
    <property type="molecule type" value="Genomic_DNA"/>
</dbReference>
<protein>
    <submittedName>
        <fullName evidence="2">Uncharacterized protein</fullName>
    </submittedName>
</protein>
<sequence length="32" mass="3653">MSQIRPFPPMELMDKADEEEAIRLAPAPDLIQ</sequence>
<dbReference type="Proteomes" id="UP000013049">
    <property type="component" value="Unassembled WGS sequence"/>
</dbReference>
<evidence type="ECO:0000256" key="1">
    <source>
        <dbReference type="SAM" id="MobiDB-lite"/>
    </source>
</evidence>
<evidence type="ECO:0000313" key="2">
    <source>
        <dbReference type="EMBL" id="ENU91614.1"/>
    </source>
</evidence>
<gene>
    <name evidence="2" type="ORF">F971_02706</name>
</gene>
<proteinExistence type="predicted"/>
<evidence type="ECO:0000313" key="3">
    <source>
        <dbReference type="Proteomes" id="UP000013049"/>
    </source>
</evidence>
<comment type="caution">
    <text evidence="2">The sequence shown here is derived from an EMBL/GenBank/DDBJ whole genome shotgun (WGS) entry which is preliminary data.</text>
</comment>